<comment type="caution">
    <text evidence="1">The sequence shown here is derived from an EMBL/GenBank/DDBJ whole genome shotgun (WGS) entry which is preliminary data.</text>
</comment>
<sequence>MSRPSSAMLPRVVVLPGMDGTDLLLDSFRRQLCTPDDPDRVIAVDYPYAQSLSIQDLASLVVAKYLSPLERDRRGYVLVNQSFSGHVGLQLAIRNLRRLRGQAATTMDGKPYLPGAFCDRDGPCPSSRISHKARSDESSSIALSYRRLVASLAKSEVVAIISDTVPERR</sequence>
<evidence type="ECO:0000313" key="1">
    <source>
        <dbReference type="EMBL" id="PXF42387.1"/>
    </source>
</evidence>
<protein>
    <submittedName>
        <fullName evidence="1">Uncharacterized protein</fullName>
    </submittedName>
</protein>
<gene>
    <name evidence="1" type="ORF">BWQ96_07907</name>
</gene>
<name>A0A2V3IJY5_9FLOR</name>
<dbReference type="Proteomes" id="UP000247409">
    <property type="component" value="Unassembled WGS sequence"/>
</dbReference>
<proteinExistence type="predicted"/>
<dbReference type="OrthoDB" id="6028at2759"/>
<dbReference type="AlphaFoldDB" id="A0A2V3IJY5"/>
<dbReference type="Gene3D" id="3.40.50.1820">
    <property type="entry name" value="alpha/beta hydrolase"/>
    <property type="match status" value="1"/>
</dbReference>
<keyword evidence="2" id="KW-1185">Reference proteome</keyword>
<dbReference type="EMBL" id="NBIV01000166">
    <property type="protein sequence ID" value="PXF42387.1"/>
    <property type="molecule type" value="Genomic_DNA"/>
</dbReference>
<reference evidence="1 2" key="1">
    <citation type="journal article" date="2018" name="Mol. Biol. Evol.">
        <title>Analysis of the draft genome of the red seaweed Gracilariopsis chorda provides insights into genome size evolution in Rhodophyta.</title>
        <authorList>
            <person name="Lee J."/>
            <person name="Yang E.C."/>
            <person name="Graf L."/>
            <person name="Yang J.H."/>
            <person name="Qiu H."/>
            <person name="Zel Zion U."/>
            <person name="Chan C.X."/>
            <person name="Stephens T.G."/>
            <person name="Weber A.P.M."/>
            <person name="Boo G.H."/>
            <person name="Boo S.M."/>
            <person name="Kim K.M."/>
            <person name="Shin Y."/>
            <person name="Jung M."/>
            <person name="Lee S.J."/>
            <person name="Yim H.S."/>
            <person name="Lee J.H."/>
            <person name="Bhattacharya D."/>
            <person name="Yoon H.S."/>
        </authorList>
    </citation>
    <scope>NUCLEOTIDE SEQUENCE [LARGE SCALE GENOMIC DNA]</scope>
    <source>
        <strain evidence="1 2">SKKU-2015</strain>
        <tissue evidence="1">Whole body</tissue>
    </source>
</reference>
<accession>A0A2V3IJY5</accession>
<organism evidence="1 2">
    <name type="scientific">Gracilariopsis chorda</name>
    <dbReference type="NCBI Taxonomy" id="448386"/>
    <lineage>
        <taxon>Eukaryota</taxon>
        <taxon>Rhodophyta</taxon>
        <taxon>Florideophyceae</taxon>
        <taxon>Rhodymeniophycidae</taxon>
        <taxon>Gracilariales</taxon>
        <taxon>Gracilariaceae</taxon>
        <taxon>Gracilariopsis</taxon>
    </lineage>
</organism>
<dbReference type="InterPro" id="IPR029058">
    <property type="entry name" value="AB_hydrolase_fold"/>
</dbReference>
<evidence type="ECO:0000313" key="2">
    <source>
        <dbReference type="Proteomes" id="UP000247409"/>
    </source>
</evidence>